<sequence length="503" mass="57050">MDTFKSIAGTPDSDDADVQRLIEFYDNDINNALAHYFEQGFEGISSGAQMHDTSGLHHRPAPEPPTHIPSRDFRQEAVNLHQQMFQDGLIRLPKAPSVSNNWQLDLGIHRSKRDSEKYDPVKNSTSPWWVLLLIIPRSLMSLVMWIWQLVAPKNPPNRLPKSFDFEGYIESYDPELPEELEIVTSDFDAIYKQCQSRYQWLIIVLVNDETAEFGQKLVASEWFKDYYGTQGTYAPAKVYFSNVSCQPEAHAVGTAYGCRRLPFIAAAANVSASPAVMPSMSVVYKSNINQALLGDEAHSTIGRIGRNLSKIGDTYNAQLVSSRYDLQEIEYARVLKEQQDQAYADSLAQDREKKAAKQAAAEQAQKAEKLKRQRRQFMKGLTSWRESVEGKVSMAIRLPSGQRQIVKLAPDVTVQELYLYIESLLWDLREAEEAEEEHSDVDPLSFSEYFEEFPFTFEVVQPFPKQVVAISSKAIKDEPVLKSGANLLVEYLALSDDENDTNE</sequence>
<dbReference type="SUPFAM" id="SSF54236">
    <property type="entry name" value="Ubiquitin-like"/>
    <property type="match status" value="1"/>
</dbReference>
<keyword evidence="4" id="KW-1185">Reference proteome</keyword>
<dbReference type="InterPro" id="IPR001012">
    <property type="entry name" value="UBX_dom"/>
</dbReference>
<organism evidence="3 4">
    <name type="scientific">Diutina rugosa</name>
    <name type="common">Yeast</name>
    <name type="synonym">Candida rugosa</name>
    <dbReference type="NCBI Taxonomy" id="5481"/>
    <lineage>
        <taxon>Eukaryota</taxon>
        <taxon>Fungi</taxon>
        <taxon>Dikarya</taxon>
        <taxon>Ascomycota</taxon>
        <taxon>Saccharomycotina</taxon>
        <taxon>Pichiomycetes</taxon>
        <taxon>Debaryomycetaceae</taxon>
        <taxon>Diutina</taxon>
    </lineage>
</organism>
<evidence type="ECO:0000313" key="4">
    <source>
        <dbReference type="Proteomes" id="UP000449547"/>
    </source>
</evidence>
<dbReference type="Gene3D" id="3.10.20.90">
    <property type="entry name" value="Phosphatidylinositol 3-kinase Catalytic Subunit, Chain A, domain 1"/>
    <property type="match status" value="1"/>
</dbReference>
<dbReference type="OMA" id="FYMFIEL"/>
<protein>
    <recommendedName>
        <fullName evidence="2">UBX domain-containing protein</fullName>
    </recommendedName>
</protein>
<name>A0A642URU6_DIURU</name>
<keyword evidence="1" id="KW-0175">Coiled coil</keyword>
<dbReference type="OrthoDB" id="1026733at2759"/>
<dbReference type="InterPro" id="IPR050730">
    <property type="entry name" value="UBX_domain-protein"/>
</dbReference>
<dbReference type="Pfam" id="PF00789">
    <property type="entry name" value="UBX"/>
    <property type="match status" value="1"/>
</dbReference>
<evidence type="ECO:0000259" key="2">
    <source>
        <dbReference type="Pfam" id="PF00789"/>
    </source>
</evidence>
<dbReference type="EMBL" id="SWFT01000064">
    <property type="protein sequence ID" value="KAA8904094.1"/>
    <property type="molecule type" value="Genomic_DNA"/>
</dbReference>
<dbReference type="PANTHER" id="PTHR23322:SF1">
    <property type="entry name" value="FAS-ASSOCIATED FACTOR 2"/>
    <property type="match status" value="1"/>
</dbReference>
<dbReference type="GO" id="GO:0005783">
    <property type="term" value="C:endoplasmic reticulum"/>
    <property type="evidence" value="ECO:0007669"/>
    <property type="project" value="TreeGrafter"/>
</dbReference>
<dbReference type="GO" id="GO:0043130">
    <property type="term" value="F:ubiquitin binding"/>
    <property type="evidence" value="ECO:0007669"/>
    <property type="project" value="TreeGrafter"/>
</dbReference>
<feature type="coiled-coil region" evidence="1">
    <location>
        <begin position="347"/>
        <end position="376"/>
    </location>
</feature>
<dbReference type="PANTHER" id="PTHR23322">
    <property type="entry name" value="FAS-ASSOCIATED PROTEIN"/>
    <property type="match status" value="1"/>
</dbReference>
<comment type="caution">
    <text evidence="3">The sequence shown here is derived from an EMBL/GenBank/DDBJ whole genome shotgun (WGS) entry which is preliminary data.</text>
</comment>
<dbReference type="AlphaFoldDB" id="A0A642URU6"/>
<gene>
    <name evidence="3" type="ORF">DIURU_002046</name>
</gene>
<evidence type="ECO:0000313" key="3">
    <source>
        <dbReference type="EMBL" id="KAA8904094.1"/>
    </source>
</evidence>
<dbReference type="Proteomes" id="UP000449547">
    <property type="component" value="Unassembled WGS sequence"/>
</dbReference>
<feature type="domain" description="UBX" evidence="2">
    <location>
        <begin position="389"/>
        <end position="483"/>
    </location>
</feature>
<reference evidence="3 4" key="1">
    <citation type="submission" date="2019-07" db="EMBL/GenBank/DDBJ databases">
        <title>Genome assembly of two rare yeast pathogens: Diutina rugosa and Trichomonascus ciferrii.</title>
        <authorList>
            <person name="Mixao V."/>
            <person name="Saus E."/>
            <person name="Hansen A."/>
            <person name="Lass-Flor C."/>
            <person name="Gabaldon T."/>
        </authorList>
    </citation>
    <scope>NUCLEOTIDE SEQUENCE [LARGE SCALE GENOMIC DNA]</scope>
    <source>
        <strain evidence="3 4">CBS 613</strain>
    </source>
</reference>
<evidence type="ECO:0000256" key="1">
    <source>
        <dbReference type="SAM" id="Coils"/>
    </source>
</evidence>
<proteinExistence type="predicted"/>
<dbReference type="VEuPathDB" id="FungiDB:DIURU_002046"/>
<dbReference type="RefSeq" id="XP_034013179.1">
    <property type="nucleotide sequence ID" value="XM_034154655.1"/>
</dbReference>
<accession>A0A642URU6</accession>
<dbReference type="InterPro" id="IPR029071">
    <property type="entry name" value="Ubiquitin-like_domsf"/>
</dbReference>
<dbReference type="GO" id="GO:0036503">
    <property type="term" value="P:ERAD pathway"/>
    <property type="evidence" value="ECO:0007669"/>
    <property type="project" value="TreeGrafter"/>
</dbReference>
<dbReference type="GeneID" id="54780697"/>